<keyword evidence="2" id="KW-1185">Reference proteome</keyword>
<protein>
    <submittedName>
        <fullName evidence="1">Bifunctional homocysteine S-methyltransferase/methylenetetrahydrofolate reductase</fullName>
    </submittedName>
</protein>
<organism evidence="1 2">
    <name type="scientific">Vallitalea maricola</name>
    <dbReference type="NCBI Taxonomy" id="3074433"/>
    <lineage>
        <taxon>Bacteria</taxon>
        <taxon>Bacillati</taxon>
        <taxon>Bacillota</taxon>
        <taxon>Clostridia</taxon>
        <taxon>Lachnospirales</taxon>
        <taxon>Vallitaleaceae</taxon>
        <taxon>Vallitalea</taxon>
    </lineage>
</organism>
<sequence length="595" mass="66758">MQLRDYLKNSILVTDGAMGTYYSKKTLKDTTVSELANINDKKIIETIHKEYIEAGAKLIRTNTFSANTVSLKCSRIELKKILTEGYNIAVDCAEGKDVFVGASIGPIPEKIDSEKDNILDEYYYIINTLLDLGADIFVFETFASTNYIKILADYILSKNDKAEIIAQFKVNAFGYSKEGISSRRLIEEARRIKGLVAYGFNCGIGVGHLYKIIRNLDIEDDNIVAIPNAGYPDKIYERTVYRDNARYFGETMVDIKKLGVKVIGGCCGTTPSHIEEIIENLDGNYEPSSIYHRNKTQKKKGITYTPNKFFNKLMNNEFVFAVELDPPYNGNVQKIMEGANILKAEGVDIITIADSPLSRPRADSIIIANKIAKEVGIDVMPHICCRDKNVIALKSIILGAHIEKIRNILLVTGDPIPSEERIETASVFNVNSIKLMELVKELNVDFDSEDAMIYGGALNPNLTYVDKIIKRIKRKQEAGAKYLLTQPIYNDQAINNLKIIKENTDIKILGGIMPLVSYKNARFLNNEIAGIDIPENICSMFTKDMTREEAENVGIEVAVEIATKIKDIVDGIYMMTPFNRVEMVSKIIKSIRQIN</sequence>
<reference evidence="1" key="1">
    <citation type="submission" date="2023-09" db="EMBL/GenBank/DDBJ databases">
        <title>Vallitalea sediminicola and Vallitalea maricola sp. nov., anaerobic bacteria isolated from marine sediment.</title>
        <authorList>
            <person name="Hirano S."/>
            <person name="Maeda A."/>
            <person name="Terahara T."/>
            <person name="Mori K."/>
            <person name="Hamada M."/>
            <person name="Matsumoto R."/>
            <person name="Kobayashi T."/>
        </authorList>
    </citation>
    <scope>NUCLEOTIDE SEQUENCE</scope>
    <source>
        <strain evidence="1">AN17-2</strain>
    </source>
</reference>
<evidence type="ECO:0000313" key="2">
    <source>
        <dbReference type="Proteomes" id="UP001374599"/>
    </source>
</evidence>
<accession>A0ACB5UIW3</accession>
<dbReference type="EMBL" id="BTPU01000030">
    <property type="protein sequence ID" value="GMQ62820.1"/>
    <property type="molecule type" value="Genomic_DNA"/>
</dbReference>
<evidence type="ECO:0000313" key="1">
    <source>
        <dbReference type="EMBL" id="GMQ62820.1"/>
    </source>
</evidence>
<comment type="caution">
    <text evidence="1">The sequence shown here is derived from an EMBL/GenBank/DDBJ whole genome shotgun (WGS) entry which is preliminary data.</text>
</comment>
<dbReference type="Proteomes" id="UP001374599">
    <property type="component" value="Unassembled WGS sequence"/>
</dbReference>
<gene>
    <name evidence="1" type="ORF">AN2V17_20520</name>
</gene>
<proteinExistence type="predicted"/>
<name>A0ACB5UIW3_9FIRM</name>